<dbReference type="Proteomes" id="UP000631114">
    <property type="component" value="Unassembled WGS sequence"/>
</dbReference>
<organism evidence="1 2">
    <name type="scientific">Coptis chinensis</name>
    <dbReference type="NCBI Taxonomy" id="261450"/>
    <lineage>
        <taxon>Eukaryota</taxon>
        <taxon>Viridiplantae</taxon>
        <taxon>Streptophyta</taxon>
        <taxon>Embryophyta</taxon>
        <taxon>Tracheophyta</taxon>
        <taxon>Spermatophyta</taxon>
        <taxon>Magnoliopsida</taxon>
        <taxon>Ranunculales</taxon>
        <taxon>Ranunculaceae</taxon>
        <taxon>Coptidoideae</taxon>
        <taxon>Coptis</taxon>
    </lineage>
</organism>
<keyword evidence="2" id="KW-1185">Reference proteome</keyword>
<comment type="caution">
    <text evidence="1">The sequence shown here is derived from an EMBL/GenBank/DDBJ whole genome shotgun (WGS) entry which is preliminary data.</text>
</comment>
<gene>
    <name evidence="1" type="ORF">IFM89_007975</name>
</gene>
<dbReference type="AlphaFoldDB" id="A0A835ILZ3"/>
<proteinExistence type="predicted"/>
<protein>
    <submittedName>
        <fullName evidence="1">Uncharacterized protein</fullName>
    </submittedName>
</protein>
<name>A0A835ILZ3_9MAGN</name>
<accession>A0A835ILZ3</accession>
<sequence>MGLPARPQPAFRTRSCYWSLLKQGVVKIDVVGALRGIPRISGMGASFRDDMGNFLLFTHLAKTSCHEEPIQGSGDGSHTSADPVVYYHRSHAVTRSDCDSVPDIPDAVPVHRDSVSEFEC</sequence>
<evidence type="ECO:0000313" key="1">
    <source>
        <dbReference type="EMBL" id="KAF9619654.1"/>
    </source>
</evidence>
<dbReference type="EMBL" id="JADFTS010000002">
    <property type="protein sequence ID" value="KAF9619654.1"/>
    <property type="molecule type" value="Genomic_DNA"/>
</dbReference>
<evidence type="ECO:0000313" key="2">
    <source>
        <dbReference type="Proteomes" id="UP000631114"/>
    </source>
</evidence>
<reference evidence="1 2" key="1">
    <citation type="submission" date="2020-10" db="EMBL/GenBank/DDBJ databases">
        <title>The Coptis chinensis genome and diversification of protoberbering-type alkaloids.</title>
        <authorList>
            <person name="Wang B."/>
            <person name="Shu S."/>
            <person name="Song C."/>
            <person name="Liu Y."/>
        </authorList>
    </citation>
    <scope>NUCLEOTIDE SEQUENCE [LARGE SCALE GENOMIC DNA]</scope>
    <source>
        <strain evidence="1">HL-2020</strain>
        <tissue evidence="1">Leaf</tissue>
    </source>
</reference>